<dbReference type="PANTHER" id="PTHR38113">
    <property type="match status" value="1"/>
</dbReference>
<organism evidence="4 5">
    <name type="scientific">Magnaporthiopsis poae (strain ATCC 64411 / 73-15)</name>
    <name type="common">Kentucky bluegrass fungus</name>
    <name type="synonym">Magnaporthe poae</name>
    <dbReference type="NCBI Taxonomy" id="644358"/>
    <lineage>
        <taxon>Eukaryota</taxon>
        <taxon>Fungi</taxon>
        <taxon>Dikarya</taxon>
        <taxon>Ascomycota</taxon>
        <taxon>Pezizomycotina</taxon>
        <taxon>Sordariomycetes</taxon>
        <taxon>Sordariomycetidae</taxon>
        <taxon>Magnaporthales</taxon>
        <taxon>Magnaporthaceae</taxon>
        <taxon>Magnaporthiopsis</taxon>
    </lineage>
</organism>
<dbReference type="PANTHER" id="PTHR38113:SF1">
    <property type="entry name" value="DUF2293 DOMAIN-CONTAINING PROTEIN"/>
    <property type="match status" value="1"/>
</dbReference>
<feature type="compositionally biased region" description="Basic residues" evidence="1">
    <location>
        <begin position="20"/>
        <end position="31"/>
    </location>
</feature>
<feature type="domain" description="DUF2293" evidence="2">
    <location>
        <begin position="181"/>
        <end position="265"/>
    </location>
</feature>
<evidence type="ECO:0000259" key="2">
    <source>
        <dbReference type="Pfam" id="PF10056"/>
    </source>
</evidence>
<gene>
    <name evidence="3" type="ORF">MAPG_09717</name>
</gene>
<feature type="compositionally biased region" description="Basic and acidic residues" evidence="1">
    <location>
        <begin position="574"/>
        <end position="594"/>
    </location>
</feature>
<protein>
    <recommendedName>
        <fullName evidence="2">DUF2293 domain-containing protein</fullName>
    </recommendedName>
</protein>
<dbReference type="EMBL" id="GL876976">
    <property type="protein sequence ID" value="KLU91195.1"/>
    <property type="molecule type" value="Genomic_DNA"/>
</dbReference>
<dbReference type="Pfam" id="PF10056">
    <property type="entry name" value="DUF2293"/>
    <property type="match status" value="1"/>
</dbReference>
<feature type="compositionally biased region" description="Low complexity" evidence="1">
    <location>
        <begin position="536"/>
        <end position="546"/>
    </location>
</feature>
<dbReference type="InterPro" id="IPR018744">
    <property type="entry name" value="DUF2293"/>
</dbReference>
<feature type="compositionally biased region" description="Low complexity" evidence="1">
    <location>
        <begin position="10"/>
        <end position="19"/>
    </location>
</feature>
<feature type="region of interest" description="Disordered" evidence="1">
    <location>
        <begin position="1"/>
        <end position="42"/>
    </location>
</feature>
<reference evidence="4" key="5">
    <citation type="submission" date="2015-06" db="UniProtKB">
        <authorList>
            <consortium name="EnsemblFungi"/>
        </authorList>
    </citation>
    <scope>IDENTIFICATION</scope>
    <source>
        <strain evidence="4">ATCC 64411</strain>
    </source>
</reference>
<dbReference type="EMBL" id="ADBL01002486">
    <property type="status" value="NOT_ANNOTATED_CDS"/>
    <property type="molecule type" value="Genomic_DNA"/>
</dbReference>
<feature type="compositionally biased region" description="Acidic residues" evidence="1">
    <location>
        <begin position="287"/>
        <end position="307"/>
    </location>
</feature>
<proteinExistence type="predicted"/>
<evidence type="ECO:0000313" key="3">
    <source>
        <dbReference type="EMBL" id="KLU91195.1"/>
    </source>
</evidence>
<feature type="compositionally biased region" description="Pro residues" evidence="1">
    <location>
        <begin position="775"/>
        <end position="786"/>
    </location>
</feature>
<reference evidence="5" key="1">
    <citation type="submission" date="2010-05" db="EMBL/GenBank/DDBJ databases">
        <title>The genome sequence of Magnaporthe poae strain ATCC 64411.</title>
        <authorList>
            <person name="Ma L.-J."/>
            <person name="Dead R."/>
            <person name="Young S."/>
            <person name="Zeng Q."/>
            <person name="Koehrsen M."/>
            <person name="Alvarado L."/>
            <person name="Berlin A."/>
            <person name="Chapman S.B."/>
            <person name="Chen Z."/>
            <person name="Freedman E."/>
            <person name="Gellesch M."/>
            <person name="Goldberg J."/>
            <person name="Griggs A."/>
            <person name="Gujja S."/>
            <person name="Heilman E.R."/>
            <person name="Heiman D."/>
            <person name="Hepburn T."/>
            <person name="Howarth C."/>
            <person name="Jen D."/>
            <person name="Larson L."/>
            <person name="Mehta T."/>
            <person name="Neiman D."/>
            <person name="Pearson M."/>
            <person name="Roberts A."/>
            <person name="Saif S."/>
            <person name="Shea T."/>
            <person name="Shenoy N."/>
            <person name="Sisk P."/>
            <person name="Stolte C."/>
            <person name="Sykes S."/>
            <person name="Walk T."/>
            <person name="White J."/>
            <person name="Yandava C."/>
            <person name="Haas B."/>
            <person name="Nusbaum C."/>
            <person name="Birren B."/>
        </authorList>
    </citation>
    <scope>NUCLEOTIDE SEQUENCE [LARGE SCALE GENOMIC DNA]</scope>
    <source>
        <strain evidence="5">ATCC 64411 / 73-15</strain>
    </source>
</reference>
<feature type="region of interest" description="Disordered" evidence="1">
    <location>
        <begin position="760"/>
        <end position="787"/>
    </location>
</feature>
<reference evidence="3" key="3">
    <citation type="submission" date="2011-03" db="EMBL/GenBank/DDBJ databases">
        <title>Annotation of Magnaporthe poae ATCC 64411.</title>
        <authorList>
            <person name="Ma L.-J."/>
            <person name="Dead R."/>
            <person name="Young S.K."/>
            <person name="Zeng Q."/>
            <person name="Gargeya S."/>
            <person name="Fitzgerald M."/>
            <person name="Haas B."/>
            <person name="Abouelleil A."/>
            <person name="Alvarado L."/>
            <person name="Arachchi H.M."/>
            <person name="Berlin A."/>
            <person name="Brown A."/>
            <person name="Chapman S.B."/>
            <person name="Chen Z."/>
            <person name="Dunbar C."/>
            <person name="Freedman E."/>
            <person name="Gearin G."/>
            <person name="Gellesch M."/>
            <person name="Goldberg J."/>
            <person name="Griggs A."/>
            <person name="Gujja S."/>
            <person name="Heiman D."/>
            <person name="Howarth C."/>
            <person name="Larson L."/>
            <person name="Lui A."/>
            <person name="MacDonald P.J.P."/>
            <person name="Mehta T."/>
            <person name="Montmayeur A."/>
            <person name="Murphy C."/>
            <person name="Neiman D."/>
            <person name="Pearson M."/>
            <person name="Priest M."/>
            <person name="Roberts A."/>
            <person name="Saif S."/>
            <person name="Shea T."/>
            <person name="Shenoy N."/>
            <person name="Sisk P."/>
            <person name="Stolte C."/>
            <person name="Sykes S."/>
            <person name="Yandava C."/>
            <person name="Wortman J."/>
            <person name="Nusbaum C."/>
            <person name="Birren B."/>
        </authorList>
    </citation>
    <scope>NUCLEOTIDE SEQUENCE</scope>
    <source>
        <strain evidence="3">ATCC 64411</strain>
    </source>
</reference>
<evidence type="ECO:0000256" key="1">
    <source>
        <dbReference type="SAM" id="MobiDB-lite"/>
    </source>
</evidence>
<dbReference type="AlphaFoldDB" id="A0A0C4EAP0"/>
<reference evidence="3" key="2">
    <citation type="submission" date="2010-05" db="EMBL/GenBank/DDBJ databases">
        <title>The Genome Sequence of Magnaporthe poae strain ATCC 64411.</title>
        <authorList>
            <consortium name="The Broad Institute Genome Sequencing Platform"/>
            <consortium name="Broad Institute Genome Sequencing Center for Infectious Disease"/>
            <person name="Ma L.-J."/>
            <person name="Dead R."/>
            <person name="Young S."/>
            <person name="Zeng Q."/>
            <person name="Koehrsen M."/>
            <person name="Alvarado L."/>
            <person name="Berlin A."/>
            <person name="Chapman S.B."/>
            <person name="Chen Z."/>
            <person name="Freedman E."/>
            <person name="Gellesch M."/>
            <person name="Goldberg J."/>
            <person name="Griggs A."/>
            <person name="Gujja S."/>
            <person name="Heilman E.R."/>
            <person name="Heiman D."/>
            <person name="Hepburn T."/>
            <person name="Howarth C."/>
            <person name="Jen D."/>
            <person name="Larson L."/>
            <person name="Mehta T."/>
            <person name="Neiman D."/>
            <person name="Pearson M."/>
            <person name="Roberts A."/>
            <person name="Saif S."/>
            <person name="Shea T."/>
            <person name="Shenoy N."/>
            <person name="Sisk P."/>
            <person name="Stolte C."/>
            <person name="Sykes S."/>
            <person name="Walk T."/>
            <person name="White J."/>
            <person name="Yandava C."/>
            <person name="Haas B."/>
            <person name="Nusbaum C."/>
            <person name="Birren B."/>
        </authorList>
    </citation>
    <scope>NUCLEOTIDE SEQUENCE</scope>
    <source>
        <strain evidence="3">ATCC 64411</strain>
    </source>
</reference>
<keyword evidence="5" id="KW-1185">Reference proteome</keyword>
<accession>A0A0C4EAP0</accession>
<feature type="region of interest" description="Disordered" evidence="1">
    <location>
        <begin position="514"/>
        <end position="610"/>
    </location>
</feature>
<dbReference type="VEuPathDB" id="FungiDB:MAPG_09717"/>
<dbReference type="OrthoDB" id="5288828at2759"/>
<feature type="compositionally biased region" description="Basic and acidic residues" evidence="1">
    <location>
        <begin position="382"/>
        <end position="392"/>
    </location>
</feature>
<dbReference type="eggNOG" id="ENOG502SQ7Q">
    <property type="taxonomic scope" value="Eukaryota"/>
</dbReference>
<evidence type="ECO:0000313" key="4">
    <source>
        <dbReference type="EnsemblFungi" id="MAPG_09717T0"/>
    </source>
</evidence>
<dbReference type="EnsemblFungi" id="MAPG_09717T0">
    <property type="protein sequence ID" value="MAPG_09717T0"/>
    <property type="gene ID" value="MAPG_09717"/>
</dbReference>
<feature type="region of interest" description="Disordered" evidence="1">
    <location>
        <begin position="821"/>
        <end position="878"/>
    </location>
</feature>
<feature type="compositionally biased region" description="Basic and acidic residues" evidence="1">
    <location>
        <begin position="433"/>
        <end position="447"/>
    </location>
</feature>
<dbReference type="OMA" id="EPPWRRN"/>
<dbReference type="Proteomes" id="UP000011715">
    <property type="component" value="Unassembled WGS sequence"/>
</dbReference>
<feature type="region of interest" description="Disordered" evidence="1">
    <location>
        <begin position="286"/>
        <end position="448"/>
    </location>
</feature>
<name>A0A0C4EAP0_MAGP6</name>
<evidence type="ECO:0000313" key="5">
    <source>
        <dbReference type="Proteomes" id="UP000011715"/>
    </source>
</evidence>
<reference evidence="4" key="4">
    <citation type="journal article" date="2015" name="G3 (Bethesda)">
        <title>Genome sequences of three phytopathogenic species of the Magnaporthaceae family of fungi.</title>
        <authorList>
            <person name="Okagaki L.H."/>
            <person name="Nunes C.C."/>
            <person name="Sailsbery J."/>
            <person name="Clay B."/>
            <person name="Brown D."/>
            <person name="John T."/>
            <person name="Oh Y."/>
            <person name="Young N."/>
            <person name="Fitzgerald M."/>
            <person name="Haas B.J."/>
            <person name="Zeng Q."/>
            <person name="Young S."/>
            <person name="Adiconis X."/>
            <person name="Fan L."/>
            <person name="Levin J.Z."/>
            <person name="Mitchell T.K."/>
            <person name="Okubara P.A."/>
            <person name="Farman M.L."/>
            <person name="Kohn L.M."/>
            <person name="Birren B."/>
            <person name="Ma L.-J."/>
            <person name="Dean R.A."/>
        </authorList>
    </citation>
    <scope>NUCLEOTIDE SEQUENCE</scope>
    <source>
        <strain evidence="4">ATCC 64411 / 73-15</strain>
    </source>
</reference>
<sequence length="878" mass="98598">MGKKKKNKAAARASAAAGPAKKKQKKLRHNDRRITPGPLPPGVVARIPAPVITSKHRTYLEFVENKDKKKKLEFEVTTAREPPPGFEFVPVGNPDLAQACKELSREQDAMIFIVSDSREADATQLGIHMNRVGHHIRRTIVEEARAQLGQPLEYFLETVNGHPEPIPESQEEINAQADGVIRDLFPRMPNTDRQMIIDHSFRKGHQNRTVGLAANITLSRRVQLAVLAHIRHTHTRYDQLLREVGWSNARKAVESVCLDFLVKWRGDEETGRDQLDEILREIIVISDSEDSDTDSDGDSDASDDDISDDSRPGTGSRGSISSDDPPPTDRPIDVPDLPEAGGAVLYDDDASHDSHLRRPVHRRLNSRNVQRYEAAAQTRWQQARERVRHEPAQDASASRPVAAHQSGAPGQMDQQRAREGSRQPFDLYGRPSVPRDHHNPPDYRESQEVQMRASLPPVAGSEPVPIYRRNYYHPVTHGVIPVINEHENPVDYGVPRSTAERPELKDYLVPSIEPMSPQAGDSSIPIFVRSLPPRPQQQQSQLLRRPSVNDQAVRRRSRSPMDRVLHHTTVPYLARERDPLPSRVRPDDDHHLENARVPYGSNALPPRGGLERHMEPLRLRSPSHPGHIPREVHRAGPGDSHFVAYSRALPTNDPRPVMRTETRVAGPDYQESRVLRTDRHPIVVEDWEPGAQRVLLVPSRRVHPEHTPYLKHDGDVRMQHDGSRVPVITLDGHSHRRTPPHAQAARVGAVRYEHQLPRDYAQAPGGYSQHGQPLHAPPAPARPPSPLFYERVHPDDQRQHPAAAGGFAGRYGNGFSAINVDRDGHRTSGRPYNDQSFPVHNHSGYLPRTHSPNEAGGVPRPHHPPVTAPQRGEYIQLD</sequence>